<gene>
    <name evidence="3" type="ORF">ECRASSUSDP1_LOCUS16088</name>
</gene>
<dbReference type="SUPFAM" id="SSF52087">
    <property type="entry name" value="CRAL/TRIO domain"/>
    <property type="match status" value="1"/>
</dbReference>
<dbReference type="SMART" id="SM00516">
    <property type="entry name" value="SEC14"/>
    <property type="match status" value="1"/>
</dbReference>
<dbReference type="CDD" id="cd00170">
    <property type="entry name" value="SEC14"/>
    <property type="match status" value="1"/>
</dbReference>
<dbReference type="InterPro" id="IPR036865">
    <property type="entry name" value="CRAL-TRIO_dom_sf"/>
</dbReference>
<dbReference type="PROSITE" id="PS50191">
    <property type="entry name" value="CRAL_TRIO"/>
    <property type="match status" value="1"/>
</dbReference>
<dbReference type="Proteomes" id="UP001295684">
    <property type="component" value="Unassembled WGS sequence"/>
</dbReference>
<sequence length="297" mass="35386">MEENLAPELEEKEQVLKEGEEEKEQAQDGKIRQDQFEPEQEDLILKFGEHKQRLIFGGTVAFSQKEMDQILVFQQWLKDSDLDIPENYDYREMFRFLQSYKFDNQNTYNGIMAHHEFFKVNLPVDEELLKKYYDVGLMYFYKRDKRMRPILIIDMATLINEIDEKDFLPYTLMIIENVIQNHLVPGKIENWIVIVDCNDIGLTQIPVSKLQIILGVFQQNYPGRLYKLFAINVGFLLRTIWTVISGFIDSFTENKIKIYSDDYIKDLFELVDIENLEKKFWGVLENKTEKFFPPELD</sequence>
<keyword evidence="4" id="KW-1185">Reference proteome</keyword>
<organism evidence="3 4">
    <name type="scientific">Euplotes crassus</name>
    <dbReference type="NCBI Taxonomy" id="5936"/>
    <lineage>
        <taxon>Eukaryota</taxon>
        <taxon>Sar</taxon>
        <taxon>Alveolata</taxon>
        <taxon>Ciliophora</taxon>
        <taxon>Intramacronucleata</taxon>
        <taxon>Spirotrichea</taxon>
        <taxon>Hypotrichia</taxon>
        <taxon>Euplotida</taxon>
        <taxon>Euplotidae</taxon>
        <taxon>Moneuplotes</taxon>
    </lineage>
</organism>
<dbReference type="EMBL" id="CAMPGE010016155">
    <property type="protein sequence ID" value="CAI2374731.1"/>
    <property type="molecule type" value="Genomic_DNA"/>
</dbReference>
<reference evidence="3" key="1">
    <citation type="submission" date="2023-07" db="EMBL/GenBank/DDBJ databases">
        <authorList>
            <consortium name="AG Swart"/>
            <person name="Singh M."/>
            <person name="Singh A."/>
            <person name="Seah K."/>
            <person name="Emmerich C."/>
        </authorList>
    </citation>
    <scope>NUCLEOTIDE SEQUENCE</scope>
    <source>
        <strain evidence="3">DP1</strain>
    </source>
</reference>
<dbReference type="AlphaFoldDB" id="A0AAD1XL16"/>
<dbReference type="PANTHER" id="PTHR46818:SF1">
    <property type="entry name" value="CHROMOSOME UNDETERMINED SCAFFOLD_125, WHOLE GENOME SHOTGUN SEQUENCE"/>
    <property type="match status" value="1"/>
</dbReference>
<accession>A0AAD1XL16</accession>
<evidence type="ECO:0000313" key="3">
    <source>
        <dbReference type="EMBL" id="CAI2374731.1"/>
    </source>
</evidence>
<name>A0AAD1XL16_EUPCR</name>
<comment type="caution">
    <text evidence="3">The sequence shown here is derived from an EMBL/GenBank/DDBJ whole genome shotgun (WGS) entry which is preliminary data.</text>
</comment>
<feature type="compositionally biased region" description="Basic and acidic residues" evidence="1">
    <location>
        <begin position="12"/>
        <end position="35"/>
    </location>
</feature>
<proteinExistence type="predicted"/>
<protein>
    <recommendedName>
        <fullName evidence="2">CRAL-TRIO domain-containing protein</fullName>
    </recommendedName>
</protein>
<evidence type="ECO:0000256" key="1">
    <source>
        <dbReference type="SAM" id="MobiDB-lite"/>
    </source>
</evidence>
<evidence type="ECO:0000313" key="4">
    <source>
        <dbReference type="Proteomes" id="UP001295684"/>
    </source>
</evidence>
<dbReference type="Gene3D" id="3.40.525.10">
    <property type="entry name" value="CRAL-TRIO lipid binding domain"/>
    <property type="match status" value="1"/>
</dbReference>
<feature type="compositionally biased region" description="Acidic residues" evidence="1">
    <location>
        <begin position="1"/>
        <end position="11"/>
    </location>
</feature>
<evidence type="ECO:0000259" key="2">
    <source>
        <dbReference type="PROSITE" id="PS50191"/>
    </source>
</evidence>
<dbReference type="InterPro" id="IPR001251">
    <property type="entry name" value="CRAL-TRIO_dom"/>
</dbReference>
<dbReference type="PANTHER" id="PTHR46818">
    <property type="entry name" value="DOMAIN-CONTAINING PROTEIN, PUTATIVE-RELATED"/>
    <property type="match status" value="1"/>
</dbReference>
<dbReference type="Pfam" id="PF00650">
    <property type="entry name" value="CRAL_TRIO"/>
    <property type="match status" value="1"/>
</dbReference>
<feature type="domain" description="CRAL-TRIO" evidence="2">
    <location>
        <begin position="125"/>
        <end position="288"/>
    </location>
</feature>
<feature type="region of interest" description="Disordered" evidence="1">
    <location>
        <begin position="1"/>
        <end position="36"/>
    </location>
</feature>